<dbReference type="InterPro" id="IPR015815">
    <property type="entry name" value="HIBADH-related"/>
</dbReference>
<dbReference type="SUPFAM" id="SSF51735">
    <property type="entry name" value="NAD(P)-binding Rossmann-fold domains"/>
    <property type="match status" value="1"/>
</dbReference>
<dbReference type="GO" id="GO:0016491">
    <property type="term" value="F:oxidoreductase activity"/>
    <property type="evidence" value="ECO:0007669"/>
    <property type="project" value="UniProtKB-KW"/>
</dbReference>
<keyword evidence="1" id="KW-0560">Oxidoreductase</keyword>
<feature type="domain" description="6-phosphogluconate dehydrogenase NADP-binding" evidence="4">
    <location>
        <begin position="2"/>
        <end position="156"/>
    </location>
</feature>
<dbReference type="InterPro" id="IPR008927">
    <property type="entry name" value="6-PGluconate_DH-like_C_sf"/>
</dbReference>
<dbReference type="Pfam" id="PF03446">
    <property type="entry name" value="NAD_binding_2"/>
    <property type="match status" value="1"/>
</dbReference>
<dbReference type="InterPro" id="IPR029154">
    <property type="entry name" value="HIBADH-like_NADP-bd"/>
</dbReference>
<evidence type="ECO:0000259" key="5">
    <source>
        <dbReference type="Pfam" id="PF14833"/>
    </source>
</evidence>
<evidence type="ECO:0000256" key="2">
    <source>
        <dbReference type="ARBA" id="ARBA00023027"/>
    </source>
</evidence>
<dbReference type="Pfam" id="PF14833">
    <property type="entry name" value="NAD_binding_11"/>
    <property type="match status" value="1"/>
</dbReference>
<dbReference type="Gene3D" id="3.40.50.720">
    <property type="entry name" value="NAD(P)-binding Rossmann-like Domain"/>
    <property type="match status" value="1"/>
</dbReference>
<dbReference type="Gene3D" id="1.10.1040.10">
    <property type="entry name" value="N-(1-d-carboxylethyl)-l-norvaline Dehydrogenase, domain 2"/>
    <property type="match status" value="1"/>
</dbReference>
<protein>
    <submittedName>
        <fullName evidence="6">NAD(P)-dependent oxidoreductase</fullName>
    </submittedName>
</protein>
<reference evidence="6 7" key="1">
    <citation type="submission" date="2019-02" db="EMBL/GenBank/DDBJ databases">
        <title>WGS of Pseudoxanthomonas species novum from clinical isolates.</title>
        <authorList>
            <person name="Bernier A.-M."/>
            <person name="Bernard K."/>
            <person name="Vachon A."/>
        </authorList>
    </citation>
    <scope>NUCLEOTIDE SEQUENCE [LARGE SCALE GENOMIC DNA]</scope>
    <source>
        <strain evidence="6 7">NML171202</strain>
    </source>
</reference>
<evidence type="ECO:0000313" key="7">
    <source>
        <dbReference type="Proteomes" id="UP000291286"/>
    </source>
</evidence>
<evidence type="ECO:0000256" key="3">
    <source>
        <dbReference type="PIRSR" id="PIRSR000103-1"/>
    </source>
</evidence>
<name>A0A4Q8LBX2_9GAMM</name>
<evidence type="ECO:0000259" key="4">
    <source>
        <dbReference type="Pfam" id="PF03446"/>
    </source>
</evidence>
<evidence type="ECO:0000256" key="1">
    <source>
        <dbReference type="ARBA" id="ARBA00023002"/>
    </source>
</evidence>
<keyword evidence="2" id="KW-0520">NAD</keyword>
<dbReference type="GO" id="GO:0016054">
    <property type="term" value="P:organic acid catabolic process"/>
    <property type="evidence" value="ECO:0007669"/>
    <property type="project" value="UniProtKB-ARBA"/>
</dbReference>
<dbReference type="PANTHER" id="PTHR43580">
    <property type="entry name" value="OXIDOREDUCTASE GLYR1-RELATED"/>
    <property type="match status" value="1"/>
</dbReference>
<dbReference type="GO" id="GO:0051287">
    <property type="term" value="F:NAD binding"/>
    <property type="evidence" value="ECO:0007669"/>
    <property type="project" value="InterPro"/>
</dbReference>
<sequence>MDIGFLGLGTMGAPMARNLLKAGHSLRVWNRGAAPREALAREGAHACDTPRQAAAPVLISMLAHDQAVRESVLDSGLLDALPEGAIHVNMATVSVAFARELADAHAARGVAYVAAPVLGRVDVAQAGKLNILAGGEPADIARVQPLLDVLGAKTWHFGARPEQANAVKLAANFCLASAIGTMAEAGALVRGHDVAPADFLTMLTSTVFAAPAYQGYGGLIAREEYSPAGFKMTLGLKDVRLALAAGEAKHVPMPIASTLRDGLLEGIAQGDGELDWSALAKVSARRAGQA</sequence>
<dbReference type="PANTHER" id="PTHR43580:SF2">
    <property type="entry name" value="CYTOKINE-LIKE NUCLEAR FACTOR N-PAC"/>
    <property type="match status" value="1"/>
</dbReference>
<organism evidence="6 7">
    <name type="scientific">Pseudoxanthomonas winnipegensis</name>
    <dbReference type="NCBI Taxonomy" id="2480810"/>
    <lineage>
        <taxon>Bacteria</taxon>
        <taxon>Pseudomonadati</taxon>
        <taxon>Pseudomonadota</taxon>
        <taxon>Gammaproteobacteria</taxon>
        <taxon>Lysobacterales</taxon>
        <taxon>Lysobacteraceae</taxon>
        <taxon>Pseudoxanthomonas</taxon>
    </lineage>
</organism>
<dbReference type="InterPro" id="IPR051265">
    <property type="entry name" value="HIBADH-related_NP60_sf"/>
</dbReference>
<dbReference type="EMBL" id="SHMB01000007">
    <property type="protein sequence ID" value="TAA26313.1"/>
    <property type="molecule type" value="Genomic_DNA"/>
</dbReference>
<dbReference type="InterPro" id="IPR013328">
    <property type="entry name" value="6PGD_dom2"/>
</dbReference>
<dbReference type="RefSeq" id="WP_130520274.1">
    <property type="nucleotide sequence ID" value="NZ_SHMA01000006.1"/>
</dbReference>
<dbReference type="InterPro" id="IPR002204">
    <property type="entry name" value="3-OH-isobutyrate_DH-rel_CS"/>
</dbReference>
<feature type="active site" evidence="3">
    <location>
        <position position="168"/>
    </location>
</feature>
<dbReference type="GO" id="GO:0050661">
    <property type="term" value="F:NADP binding"/>
    <property type="evidence" value="ECO:0007669"/>
    <property type="project" value="InterPro"/>
</dbReference>
<proteinExistence type="predicted"/>
<dbReference type="InterPro" id="IPR006115">
    <property type="entry name" value="6PGDH_NADP-bd"/>
</dbReference>
<dbReference type="PIRSF" id="PIRSF000103">
    <property type="entry name" value="HIBADH"/>
    <property type="match status" value="1"/>
</dbReference>
<evidence type="ECO:0000313" key="6">
    <source>
        <dbReference type="EMBL" id="TAA26313.1"/>
    </source>
</evidence>
<dbReference type="PROSITE" id="PS00895">
    <property type="entry name" value="3_HYDROXYISOBUT_DH"/>
    <property type="match status" value="1"/>
</dbReference>
<feature type="domain" description="3-hydroxyisobutyrate dehydrogenase-like NAD-binding" evidence="5">
    <location>
        <begin position="164"/>
        <end position="282"/>
    </location>
</feature>
<accession>A0A4Q8LBX2</accession>
<dbReference type="InterPro" id="IPR036291">
    <property type="entry name" value="NAD(P)-bd_dom_sf"/>
</dbReference>
<dbReference type="Proteomes" id="UP000291286">
    <property type="component" value="Unassembled WGS sequence"/>
</dbReference>
<gene>
    <name evidence="6" type="ORF">EA661_15315</name>
</gene>
<dbReference type="SUPFAM" id="SSF48179">
    <property type="entry name" value="6-phosphogluconate dehydrogenase C-terminal domain-like"/>
    <property type="match status" value="1"/>
</dbReference>
<comment type="caution">
    <text evidence="6">The sequence shown here is derived from an EMBL/GenBank/DDBJ whole genome shotgun (WGS) entry which is preliminary data.</text>
</comment>
<dbReference type="AlphaFoldDB" id="A0A4Q8LBX2"/>